<proteinExistence type="predicted"/>
<protein>
    <submittedName>
        <fullName evidence="1">Uncharacterized protein</fullName>
    </submittedName>
</protein>
<gene>
    <name evidence="1" type="ORF">HLB44_30540</name>
</gene>
<keyword evidence="2" id="KW-1185">Reference proteome</keyword>
<comment type="caution">
    <text evidence="1">The sequence shown here is derived from an EMBL/GenBank/DDBJ whole genome shotgun (WGS) entry which is preliminary data.</text>
</comment>
<reference evidence="1 2" key="1">
    <citation type="submission" date="2020-05" db="EMBL/GenBank/DDBJ databases">
        <title>Aquincola sp. isolate from soil.</title>
        <authorList>
            <person name="Han J."/>
            <person name="Kim D.-U."/>
        </authorList>
    </citation>
    <scope>NUCLEOTIDE SEQUENCE [LARGE SCALE GENOMIC DNA]</scope>
    <source>
        <strain evidence="1 2">S2</strain>
    </source>
</reference>
<organism evidence="1 2">
    <name type="scientific">Pseudaquabacterium terrae</name>
    <dbReference type="NCBI Taxonomy" id="2732868"/>
    <lineage>
        <taxon>Bacteria</taxon>
        <taxon>Pseudomonadati</taxon>
        <taxon>Pseudomonadota</taxon>
        <taxon>Betaproteobacteria</taxon>
        <taxon>Burkholderiales</taxon>
        <taxon>Sphaerotilaceae</taxon>
        <taxon>Pseudaquabacterium</taxon>
    </lineage>
</organism>
<name>A0ABX2ES33_9BURK</name>
<dbReference type="RefSeq" id="WP_173132289.1">
    <property type="nucleotide sequence ID" value="NZ_JABRWJ010000011.1"/>
</dbReference>
<evidence type="ECO:0000313" key="1">
    <source>
        <dbReference type="EMBL" id="NRF71332.1"/>
    </source>
</evidence>
<dbReference type="Proteomes" id="UP000737171">
    <property type="component" value="Unassembled WGS sequence"/>
</dbReference>
<sequence length="83" mass="9552">MNATHTRDPAEDDTFLNLVDFKWLMAGVGWWVDLSRLQRDRSYIDQCLQRALRSDSQLLRKRSVELLGLQLGSDAYHDVALCG</sequence>
<dbReference type="EMBL" id="JABRWJ010000011">
    <property type="protein sequence ID" value="NRF71332.1"/>
    <property type="molecule type" value="Genomic_DNA"/>
</dbReference>
<evidence type="ECO:0000313" key="2">
    <source>
        <dbReference type="Proteomes" id="UP000737171"/>
    </source>
</evidence>
<accession>A0ABX2ES33</accession>